<dbReference type="NCBIfam" id="TIGR00797">
    <property type="entry name" value="matE"/>
    <property type="match status" value="1"/>
</dbReference>
<feature type="transmembrane region" description="Helical" evidence="8">
    <location>
        <begin position="183"/>
        <end position="204"/>
    </location>
</feature>
<keyword evidence="5 8" id="KW-1133">Transmembrane helix</keyword>
<comment type="caution">
    <text evidence="9">The sequence shown here is derived from an EMBL/GenBank/DDBJ whole genome shotgun (WGS) entry which is preliminary data.</text>
</comment>
<organism evidence="9 10">
    <name type="scientific">Sphingomonas crocodyli</name>
    <dbReference type="NCBI Taxonomy" id="1979270"/>
    <lineage>
        <taxon>Bacteria</taxon>
        <taxon>Pseudomonadati</taxon>
        <taxon>Pseudomonadota</taxon>
        <taxon>Alphaproteobacteria</taxon>
        <taxon>Sphingomonadales</taxon>
        <taxon>Sphingomonadaceae</taxon>
        <taxon>Sphingomonas</taxon>
    </lineage>
</organism>
<accession>A0A437LVV0</accession>
<feature type="transmembrane region" description="Helical" evidence="8">
    <location>
        <begin position="257"/>
        <end position="283"/>
    </location>
</feature>
<evidence type="ECO:0000256" key="7">
    <source>
        <dbReference type="SAM" id="MobiDB-lite"/>
    </source>
</evidence>
<dbReference type="PANTHER" id="PTHR43549:SF3">
    <property type="entry name" value="MULTIDRUG RESISTANCE PROTEIN YPNP-RELATED"/>
    <property type="match status" value="1"/>
</dbReference>
<evidence type="ECO:0000256" key="2">
    <source>
        <dbReference type="ARBA" id="ARBA00022448"/>
    </source>
</evidence>
<dbReference type="EMBL" id="SACN01000005">
    <property type="protein sequence ID" value="RVT89516.1"/>
    <property type="molecule type" value="Genomic_DNA"/>
</dbReference>
<feature type="region of interest" description="Disordered" evidence="7">
    <location>
        <begin position="1"/>
        <end position="22"/>
    </location>
</feature>
<feature type="transmembrane region" description="Helical" evidence="8">
    <location>
        <begin position="109"/>
        <end position="131"/>
    </location>
</feature>
<dbReference type="InterPro" id="IPR052031">
    <property type="entry name" value="Membrane_Transporter-Flippase"/>
</dbReference>
<comment type="subcellular location">
    <subcellularLocation>
        <location evidence="1">Cell inner membrane</location>
        <topology evidence="1">Multi-pass membrane protein</topology>
    </subcellularLocation>
</comment>
<feature type="transmembrane region" description="Helical" evidence="8">
    <location>
        <begin position="438"/>
        <end position="458"/>
    </location>
</feature>
<keyword evidence="4 8" id="KW-0812">Transmembrane</keyword>
<evidence type="ECO:0000313" key="9">
    <source>
        <dbReference type="EMBL" id="RVT89516.1"/>
    </source>
</evidence>
<dbReference type="Pfam" id="PF01554">
    <property type="entry name" value="MatE"/>
    <property type="match status" value="2"/>
</dbReference>
<dbReference type="CDD" id="cd13138">
    <property type="entry name" value="MATE_yoeA_like"/>
    <property type="match status" value="1"/>
</dbReference>
<dbReference type="OrthoDB" id="9806302at2"/>
<evidence type="ECO:0000256" key="8">
    <source>
        <dbReference type="SAM" id="Phobius"/>
    </source>
</evidence>
<evidence type="ECO:0000313" key="10">
    <source>
        <dbReference type="Proteomes" id="UP000282971"/>
    </source>
</evidence>
<dbReference type="Proteomes" id="UP000282971">
    <property type="component" value="Unassembled WGS sequence"/>
</dbReference>
<evidence type="ECO:0000256" key="5">
    <source>
        <dbReference type="ARBA" id="ARBA00022989"/>
    </source>
</evidence>
<evidence type="ECO:0000256" key="1">
    <source>
        <dbReference type="ARBA" id="ARBA00004429"/>
    </source>
</evidence>
<keyword evidence="3" id="KW-1003">Cell membrane</keyword>
<keyword evidence="6 8" id="KW-0472">Membrane</keyword>
<feature type="transmembrane region" description="Helical" evidence="8">
    <location>
        <begin position="210"/>
        <end position="236"/>
    </location>
</feature>
<protein>
    <submittedName>
        <fullName evidence="9">MATE family efflux transporter</fullName>
    </submittedName>
</protein>
<dbReference type="GO" id="GO:0042910">
    <property type="term" value="F:xenobiotic transmembrane transporter activity"/>
    <property type="evidence" value="ECO:0007669"/>
    <property type="project" value="InterPro"/>
</dbReference>
<feature type="transmembrane region" description="Helical" evidence="8">
    <location>
        <begin position="381"/>
        <end position="399"/>
    </location>
</feature>
<dbReference type="AlphaFoldDB" id="A0A437LVV0"/>
<dbReference type="InterPro" id="IPR002528">
    <property type="entry name" value="MATE_fam"/>
</dbReference>
<dbReference type="GO" id="GO:0015297">
    <property type="term" value="F:antiporter activity"/>
    <property type="evidence" value="ECO:0007669"/>
    <property type="project" value="InterPro"/>
</dbReference>
<dbReference type="GO" id="GO:0005886">
    <property type="term" value="C:plasma membrane"/>
    <property type="evidence" value="ECO:0007669"/>
    <property type="project" value="UniProtKB-SubCell"/>
</dbReference>
<dbReference type="RefSeq" id="WP_127746654.1">
    <property type="nucleotide sequence ID" value="NZ_SACN01000005.1"/>
</dbReference>
<evidence type="ECO:0000256" key="3">
    <source>
        <dbReference type="ARBA" id="ARBA00022475"/>
    </source>
</evidence>
<keyword evidence="10" id="KW-1185">Reference proteome</keyword>
<feature type="transmembrane region" description="Helical" evidence="8">
    <location>
        <begin position="343"/>
        <end position="369"/>
    </location>
</feature>
<reference evidence="9 10" key="1">
    <citation type="submission" date="2019-01" db="EMBL/GenBank/DDBJ databases">
        <authorList>
            <person name="Chen W.-M."/>
        </authorList>
    </citation>
    <scope>NUCLEOTIDE SEQUENCE [LARGE SCALE GENOMIC DNA]</scope>
    <source>
        <strain evidence="9 10">CCP-7</strain>
    </source>
</reference>
<feature type="transmembrane region" description="Helical" evidence="8">
    <location>
        <begin position="75"/>
        <end position="97"/>
    </location>
</feature>
<proteinExistence type="predicted"/>
<name>A0A437LVV0_9SPHN</name>
<evidence type="ECO:0000256" key="6">
    <source>
        <dbReference type="ARBA" id="ARBA00023136"/>
    </source>
</evidence>
<dbReference type="PANTHER" id="PTHR43549">
    <property type="entry name" value="MULTIDRUG RESISTANCE PROTEIN YPNP-RELATED"/>
    <property type="match status" value="1"/>
</dbReference>
<keyword evidence="2" id="KW-0813">Transport</keyword>
<feature type="transmembrane region" description="Helical" evidence="8">
    <location>
        <begin position="303"/>
        <end position="323"/>
    </location>
</feature>
<gene>
    <name evidence="9" type="ORF">EOD43_22425</name>
</gene>
<feature type="transmembrane region" description="Helical" evidence="8">
    <location>
        <begin position="406"/>
        <end position="426"/>
    </location>
</feature>
<feature type="transmembrane region" description="Helical" evidence="8">
    <location>
        <begin position="151"/>
        <end position="171"/>
    </location>
</feature>
<evidence type="ECO:0000256" key="4">
    <source>
        <dbReference type="ARBA" id="ARBA00022692"/>
    </source>
</evidence>
<dbReference type="InterPro" id="IPR048279">
    <property type="entry name" value="MdtK-like"/>
</dbReference>
<sequence>MESSSDASPPPSGGRRVTGPHDLTKGPIGRSLLMFAVPTLLSNVLQSANASINTVWIGRFLGEDALAATANTTNIIFLCFSALFGFGMAATILIGQSMGRRDVDGARRAVGAAAGLFLGTSVIVAILGISMTDKLLYLMATPKEASHLASAYLKVMLLGMPFMAVNTLLMMSVRGVGDAMTPLWAMILGIIVDAGLNPFLIAGIGPFPEMGIVGSATATLASSFTSMIVMLTVVYWRDLPIRLRGAELSYLIPDPALLKIIVTKGFAMGLQMLVMTLGGLLMIGLVNHAGVDTAAAYGVALQLWNYVQMPALAMGAAVSAMAAQNIGAGRWDRVRMVTQRGLLFNFIMTAVMVAIITIFDHAALGLFLGAGSPAIAIAERIQIIAGWSFLISGSTLVLFGTVRANGAVTVPLIIMFVGLLIFRVAFARLGQFWLGFDALWWAFPASSLVTVSMAWAYYLKGNWRRGALVDRVDHDEPEPIATASPA</sequence>
<dbReference type="PIRSF" id="PIRSF006603">
    <property type="entry name" value="DinF"/>
    <property type="match status" value="1"/>
</dbReference>